<feature type="transmembrane region" description="Helical" evidence="8">
    <location>
        <begin position="318"/>
        <end position="340"/>
    </location>
</feature>
<feature type="transmembrane region" description="Helical" evidence="8">
    <location>
        <begin position="285"/>
        <end position="306"/>
    </location>
</feature>
<dbReference type="Pfam" id="PF00528">
    <property type="entry name" value="BPD_transp_1"/>
    <property type="match status" value="1"/>
</dbReference>
<dbReference type="STRING" id="553469.SAMN04487947_2695"/>
<evidence type="ECO:0000256" key="4">
    <source>
        <dbReference type="ARBA" id="ARBA00022475"/>
    </source>
</evidence>
<evidence type="ECO:0000313" key="10">
    <source>
        <dbReference type="EMBL" id="SFR59970.1"/>
    </source>
</evidence>
<evidence type="ECO:0000256" key="1">
    <source>
        <dbReference type="ARBA" id="ARBA00004651"/>
    </source>
</evidence>
<evidence type="ECO:0000256" key="7">
    <source>
        <dbReference type="ARBA" id="ARBA00023136"/>
    </source>
</evidence>
<comment type="subcellular location">
    <subcellularLocation>
        <location evidence="1 8">Cell membrane</location>
        <topology evidence="1 8">Multi-pass membrane protein</topology>
    </subcellularLocation>
</comment>
<keyword evidence="4 8" id="KW-1003">Cell membrane</keyword>
<dbReference type="InterPro" id="IPR000515">
    <property type="entry name" value="MetI-like"/>
</dbReference>
<keyword evidence="6 8" id="KW-1133">Transmembrane helix</keyword>
<dbReference type="InterPro" id="IPR035906">
    <property type="entry name" value="MetI-like_sf"/>
</dbReference>
<feature type="domain" description="ABC transmembrane type-1" evidence="9">
    <location>
        <begin position="281"/>
        <end position="515"/>
    </location>
</feature>
<feature type="transmembrane region" description="Helical" evidence="8">
    <location>
        <begin position="186"/>
        <end position="206"/>
    </location>
</feature>
<evidence type="ECO:0000256" key="6">
    <source>
        <dbReference type="ARBA" id="ARBA00022989"/>
    </source>
</evidence>
<dbReference type="AlphaFoldDB" id="A0A1I6I0J0"/>
<evidence type="ECO:0000259" key="9">
    <source>
        <dbReference type="PROSITE" id="PS50928"/>
    </source>
</evidence>
<dbReference type="GO" id="GO:0005315">
    <property type="term" value="F:phosphate transmembrane transporter activity"/>
    <property type="evidence" value="ECO:0007669"/>
    <property type="project" value="InterPro"/>
</dbReference>
<keyword evidence="5 8" id="KW-0812">Transmembrane</keyword>
<keyword evidence="7 8" id="KW-0472">Membrane</keyword>
<feature type="transmembrane region" description="Helical" evidence="8">
    <location>
        <begin position="26"/>
        <end position="47"/>
    </location>
</feature>
<evidence type="ECO:0000256" key="8">
    <source>
        <dbReference type="RuleBase" id="RU363043"/>
    </source>
</evidence>
<evidence type="ECO:0000313" key="11">
    <source>
        <dbReference type="Proteomes" id="UP000198531"/>
    </source>
</evidence>
<dbReference type="CDD" id="cd06261">
    <property type="entry name" value="TM_PBP2"/>
    <property type="match status" value="1"/>
</dbReference>
<feature type="transmembrane region" description="Helical" evidence="8">
    <location>
        <begin position="400"/>
        <end position="421"/>
    </location>
</feature>
<dbReference type="PANTHER" id="PTHR43470:SF3">
    <property type="entry name" value="PHOSPHATE TRANSPORT SYSTEM PERMEASE PROTEIN PSTA-RELATED"/>
    <property type="match status" value="1"/>
</dbReference>
<feature type="transmembrane region" description="Helical" evidence="8">
    <location>
        <begin position="352"/>
        <end position="369"/>
    </location>
</feature>
<dbReference type="GO" id="GO:0035435">
    <property type="term" value="P:phosphate ion transmembrane transport"/>
    <property type="evidence" value="ECO:0007669"/>
    <property type="project" value="InterPro"/>
</dbReference>
<evidence type="ECO:0000256" key="3">
    <source>
        <dbReference type="ARBA" id="ARBA00022448"/>
    </source>
</evidence>
<dbReference type="SUPFAM" id="SSF161098">
    <property type="entry name" value="MetI-like"/>
    <property type="match status" value="1"/>
</dbReference>
<accession>A0A1I6I0J0</accession>
<dbReference type="EMBL" id="FOYT01000002">
    <property type="protein sequence ID" value="SFR59970.1"/>
    <property type="molecule type" value="Genomic_DNA"/>
</dbReference>
<dbReference type="GO" id="GO:0005886">
    <property type="term" value="C:plasma membrane"/>
    <property type="evidence" value="ECO:0007669"/>
    <property type="project" value="UniProtKB-SubCell"/>
</dbReference>
<dbReference type="PANTHER" id="PTHR43470">
    <property type="entry name" value="PHOSPHATE TRANSPORT SYSTEM PERMEASE PROTEIN PSTA-RELATED"/>
    <property type="match status" value="1"/>
</dbReference>
<comment type="similarity">
    <text evidence="2 8">Belongs to the binding-protein-dependent transport system permease family. CysTW subfamily.</text>
</comment>
<feature type="transmembrane region" description="Helical" evidence="8">
    <location>
        <begin position="218"/>
        <end position="241"/>
    </location>
</feature>
<dbReference type="Gene3D" id="1.10.3720.10">
    <property type="entry name" value="MetI-like"/>
    <property type="match status" value="1"/>
</dbReference>
<feature type="transmembrane region" description="Helical" evidence="8">
    <location>
        <begin position="147"/>
        <end position="166"/>
    </location>
</feature>
<dbReference type="PROSITE" id="PS50928">
    <property type="entry name" value="ABC_TM1"/>
    <property type="match status" value="1"/>
</dbReference>
<feature type="transmembrane region" description="Helical" evidence="8">
    <location>
        <begin position="91"/>
        <end position="111"/>
    </location>
</feature>
<keyword evidence="11" id="KW-1185">Reference proteome</keyword>
<feature type="transmembrane region" description="Helical" evidence="8">
    <location>
        <begin position="59"/>
        <end position="79"/>
    </location>
</feature>
<reference evidence="11" key="1">
    <citation type="submission" date="2016-10" db="EMBL/GenBank/DDBJ databases">
        <authorList>
            <person name="Varghese N."/>
            <person name="Submissions S."/>
        </authorList>
    </citation>
    <scope>NUCLEOTIDE SEQUENCE [LARGE SCALE GENOMIC DNA]</scope>
    <source>
        <strain evidence="11">CGMCC 1.7736</strain>
    </source>
</reference>
<evidence type="ECO:0000256" key="5">
    <source>
        <dbReference type="ARBA" id="ARBA00022692"/>
    </source>
</evidence>
<dbReference type="Proteomes" id="UP000198531">
    <property type="component" value="Unassembled WGS sequence"/>
</dbReference>
<evidence type="ECO:0000256" key="2">
    <source>
        <dbReference type="ARBA" id="ARBA00007069"/>
    </source>
</evidence>
<protein>
    <recommendedName>
        <fullName evidence="8">Phosphate transport system permease protein PstA</fullName>
    </recommendedName>
</protein>
<dbReference type="InterPro" id="IPR005672">
    <property type="entry name" value="Phosphate_PstA"/>
</dbReference>
<proteinExistence type="inferred from homology"/>
<sequence length="526" mass="54895">MTMSDAYERDLVEGDSTTYERTAASIVGVGALAFAFSLAALFELVSLDATFVGLSLSNLLGLGTTVVGLGVVGLGVASYTGYVETTPDRSAGLVAAVLVGLLWFCVGGLVASQTFGLGWFLWLPAGLLLGGVAAGVAVFLREDLGSTLAAGAFALLVGLVFLTNVIGPEWSWRPADFSATFTPKIVVPFLTQTAVLVASWAAGKAYEGFGARGRQTGAYMLIALNALGILSVLVLLVAFVVSKGIGPLFEGFSVGASGLTWPFVQNGVQLTNDVDGVFPAIVGTFWLVVGSVVMAVPLAVGAAVFLTEYAEQGRFTQVVELATNGLWSTPSIVFGLFGYAFLVPRFGNTTSLLSGMFVLAFMLIPLVLITSREAINSVPDEYRDASAALGVSQWETIKSVVVPAAMPGVITGVILGVGRIAGETAPILLVMSGSPFPSKRQAPDVLDITFAFTSNFPFVTGSFVNQEALLNSASALPYQLYAIITAGVGQSEAFGWGTTLVLLLVVLSFYAVGIASRAYFRNKLRS</sequence>
<feature type="transmembrane region" description="Helical" evidence="8">
    <location>
        <begin position="500"/>
        <end position="520"/>
    </location>
</feature>
<keyword evidence="3" id="KW-0813">Transport</keyword>
<dbReference type="NCBIfam" id="TIGR00974">
    <property type="entry name" value="3a0107s02c"/>
    <property type="match status" value="1"/>
</dbReference>
<organism evidence="10 11">
    <name type="scientific">Halogeometricum rufum</name>
    <dbReference type="NCBI Taxonomy" id="553469"/>
    <lineage>
        <taxon>Archaea</taxon>
        <taxon>Methanobacteriati</taxon>
        <taxon>Methanobacteriota</taxon>
        <taxon>Stenosarchaea group</taxon>
        <taxon>Halobacteria</taxon>
        <taxon>Halobacteriales</taxon>
        <taxon>Haloferacaceae</taxon>
        <taxon>Halogeometricum</taxon>
    </lineage>
</organism>
<name>A0A1I6I0J0_9EURY</name>
<feature type="transmembrane region" description="Helical" evidence="8">
    <location>
        <begin position="117"/>
        <end position="140"/>
    </location>
</feature>
<gene>
    <name evidence="10" type="ORF">SAMN04487947_2695</name>
</gene>